<proteinExistence type="predicted"/>
<feature type="region of interest" description="Disordered" evidence="1">
    <location>
        <begin position="80"/>
        <end position="187"/>
    </location>
</feature>
<evidence type="ECO:0000313" key="4">
    <source>
        <dbReference type="Proteomes" id="UP000824998"/>
    </source>
</evidence>
<feature type="compositionally biased region" description="Basic and acidic residues" evidence="1">
    <location>
        <begin position="147"/>
        <end position="187"/>
    </location>
</feature>
<feature type="compositionally biased region" description="Polar residues" evidence="1">
    <location>
        <begin position="90"/>
        <end position="106"/>
    </location>
</feature>
<protein>
    <submittedName>
        <fullName evidence="3">Uncharacterized protein</fullName>
    </submittedName>
</protein>
<feature type="transmembrane region" description="Helical" evidence="2">
    <location>
        <begin position="12"/>
        <end position="32"/>
    </location>
</feature>
<evidence type="ECO:0000256" key="1">
    <source>
        <dbReference type="SAM" id="MobiDB-lite"/>
    </source>
</evidence>
<keyword evidence="2" id="KW-0472">Membrane</keyword>
<accession>A0A9P7YEF2</accession>
<dbReference type="Proteomes" id="UP000824998">
    <property type="component" value="Unassembled WGS sequence"/>
</dbReference>
<reference evidence="3" key="1">
    <citation type="journal article" date="2021" name="IMA Fungus">
        <title>Genomic characterization of three marine fungi, including Emericellopsis atlantica sp. nov. with signatures of a generalist lifestyle and marine biomass degradation.</title>
        <authorList>
            <person name="Hagestad O.C."/>
            <person name="Hou L."/>
            <person name="Andersen J.H."/>
            <person name="Hansen E.H."/>
            <person name="Altermark B."/>
            <person name="Li C."/>
            <person name="Kuhnert E."/>
            <person name="Cox R.J."/>
            <person name="Crous P.W."/>
            <person name="Spatafora J.W."/>
            <person name="Lail K."/>
            <person name="Amirebrahimi M."/>
            <person name="Lipzen A."/>
            <person name="Pangilinan J."/>
            <person name="Andreopoulos W."/>
            <person name="Hayes R.D."/>
            <person name="Ng V."/>
            <person name="Grigoriev I.V."/>
            <person name="Jackson S.A."/>
            <person name="Sutton T.D.S."/>
            <person name="Dobson A.D.W."/>
            <person name="Rama T."/>
        </authorList>
    </citation>
    <scope>NUCLEOTIDE SEQUENCE</scope>
    <source>
        <strain evidence="3">TRa018bII</strain>
    </source>
</reference>
<comment type="caution">
    <text evidence="3">The sequence shown here is derived from an EMBL/GenBank/DDBJ whole genome shotgun (WGS) entry which is preliminary data.</text>
</comment>
<dbReference type="OrthoDB" id="5367275at2759"/>
<keyword evidence="2" id="KW-1133">Transmembrane helix</keyword>
<dbReference type="AlphaFoldDB" id="A0A9P7YEF2"/>
<organism evidence="3 4">
    <name type="scientific">Amylocarpus encephaloides</name>
    <dbReference type="NCBI Taxonomy" id="45428"/>
    <lineage>
        <taxon>Eukaryota</taxon>
        <taxon>Fungi</taxon>
        <taxon>Dikarya</taxon>
        <taxon>Ascomycota</taxon>
        <taxon>Pezizomycotina</taxon>
        <taxon>Leotiomycetes</taxon>
        <taxon>Helotiales</taxon>
        <taxon>Helotiales incertae sedis</taxon>
        <taxon>Amylocarpus</taxon>
    </lineage>
</organism>
<evidence type="ECO:0000313" key="3">
    <source>
        <dbReference type="EMBL" id="KAG9231836.1"/>
    </source>
</evidence>
<sequence length="208" mass="23485">MVLLTSSQVSVAISSAIVVSFTSALFLSGYVLQQATLRDLRAAIKPQMVRPLPELQINLQSQYQNDNLEQRTIADATSVEIEKSSDNQDEGSTANTVETRIQSTIPDKSEGGSEGGEYDDMIGATRWQKEKKRKERLLAEQQKQQRKMNDVEGQKRNPVDEAAREAKNAGTKLEEKPMSRAERRKKIKEEILADGEGEEVQGYRRRMW</sequence>
<keyword evidence="2" id="KW-0812">Transmembrane</keyword>
<evidence type="ECO:0000256" key="2">
    <source>
        <dbReference type="SAM" id="Phobius"/>
    </source>
</evidence>
<gene>
    <name evidence="3" type="ORF">BJ875DRAFT_545069</name>
</gene>
<dbReference type="EMBL" id="MU251579">
    <property type="protein sequence ID" value="KAG9231836.1"/>
    <property type="molecule type" value="Genomic_DNA"/>
</dbReference>
<name>A0A9P7YEF2_9HELO</name>
<keyword evidence="4" id="KW-1185">Reference proteome</keyword>